<dbReference type="AlphaFoldDB" id="A0A6J4KFN7"/>
<gene>
    <name evidence="1" type="ORF">AVDCRST_MAG68-654</name>
</gene>
<feature type="non-terminal residue" evidence="1">
    <location>
        <position position="1"/>
    </location>
</feature>
<evidence type="ECO:0000313" key="1">
    <source>
        <dbReference type="EMBL" id="CAA9303543.1"/>
    </source>
</evidence>
<reference evidence="1" key="1">
    <citation type="submission" date="2020-02" db="EMBL/GenBank/DDBJ databases">
        <authorList>
            <person name="Meier V. D."/>
        </authorList>
    </citation>
    <scope>NUCLEOTIDE SEQUENCE</scope>
    <source>
        <strain evidence="1">AVDCRST_MAG68</strain>
    </source>
</reference>
<sequence length="61" mass="6304">RVPPGAGTGQLERVLDALARARFREDAPAPAPPAPRAECVWVTPGRDHGGGWGDVYALGAA</sequence>
<proteinExistence type="predicted"/>
<organism evidence="1">
    <name type="scientific">uncultured Gemmatimonadota bacterium</name>
    <dbReference type="NCBI Taxonomy" id="203437"/>
    <lineage>
        <taxon>Bacteria</taxon>
        <taxon>Pseudomonadati</taxon>
        <taxon>Gemmatimonadota</taxon>
        <taxon>environmental samples</taxon>
    </lineage>
</organism>
<name>A0A6J4KFN7_9BACT</name>
<protein>
    <submittedName>
        <fullName evidence="1">Uncharacterized protein</fullName>
    </submittedName>
</protein>
<accession>A0A6J4KFN7</accession>
<dbReference type="EMBL" id="CADCTW010000038">
    <property type="protein sequence ID" value="CAA9303543.1"/>
    <property type="molecule type" value="Genomic_DNA"/>
</dbReference>